<dbReference type="EnsemblMetazoa" id="MESCA009120-RA">
    <property type="protein sequence ID" value="MESCA009120-PA"/>
    <property type="gene ID" value="MESCA009120"/>
</dbReference>
<reference evidence="6" key="1">
    <citation type="submission" date="2013-02" db="EMBL/GenBank/DDBJ databases">
        <authorList>
            <person name="Hughes D."/>
        </authorList>
    </citation>
    <scope>NUCLEOTIDE SEQUENCE</scope>
    <source>
        <strain>Durham</strain>
        <strain evidence="6">NC isolate 2 -- Noor lab</strain>
    </source>
</reference>
<dbReference type="Proteomes" id="UP000015102">
    <property type="component" value="Unassembled WGS sequence"/>
</dbReference>
<keyword evidence="3" id="KW-1133">Transmembrane helix</keyword>
<dbReference type="HOGENOM" id="CLU_1706283_0_0_1"/>
<accession>T1GZ29</accession>
<dbReference type="GO" id="GO:0016020">
    <property type="term" value="C:membrane"/>
    <property type="evidence" value="ECO:0007669"/>
    <property type="project" value="UniProtKB-SubCell"/>
</dbReference>
<dbReference type="AlphaFoldDB" id="T1GZ29"/>
<evidence type="ECO:0000256" key="4">
    <source>
        <dbReference type="ARBA" id="ARBA00023136"/>
    </source>
</evidence>
<dbReference type="Gene3D" id="3.40.50.12190">
    <property type="match status" value="1"/>
</dbReference>
<keyword evidence="4" id="KW-0472">Membrane</keyword>
<evidence type="ECO:0000256" key="1">
    <source>
        <dbReference type="ARBA" id="ARBA00004370"/>
    </source>
</evidence>
<reference evidence="5" key="2">
    <citation type="submission" date="2015-06" db="UniProtKB">
        <authorList>
            <consortium name="EnsemblMetazoa"/>
        </authorList>
    </citation>
    <scope>IDENTIFICATION</scope>
</reference>
<evidence type="ECO:0000256" key="2">
    <source>
        <dbReference type="ARBA" id="ARBA00022692"/>
    </source>
</evidence>
<dbReference type="STRING" id="36166.T1GZ29"/>
<evidence type="ECO:0000313" key="5">
    <source>
        <dbReference type="EnsemblMetazoa" id="MESCA009120-PA"/>
    </source>
</evidence>
<name>T1GZ29_MEGSC</name>
<keyword evidence="6" id="KW-1185">Reference proteome</keyword>
<keyword evidence="2" id="KW-0812">Transmembrane</keyword>
<evidence type="ECO:0000313" key="6">
    <source>
        <dbReference type="Proteomes" id="UP000015102"/>
    </source>
</evidence>
<sequence length="154" mass="17182">MVKLQLSKLFRSTAGGSLKCTDYSKSEIDYINTPSLKPLEMRPEDFSSKAAVDDYGVAIDKYKSLISEGHVLLIAKLNDIPPPAARALHAICDAHNPIVNKVVIFLILEVSTLEGKPILIAENTLLNMWKRKIKDPELFPLITRITDQVVVVKR</sequence>
<protein>
    <submittedName>
        <fullName evidence="5">Uncharacterized protein</fullName>
    </submittedName>
</protein>
<comment type="subcellular location">
    <subcellularLocation>
        <location evidence="1">Membrane</location>
    </subcellularLocation>
</comment>
<proteinExistence type="predicted"/>
<dbReference type="InterPro" id="IPR038599">
    <property type="entry name" value="LAP1C-like_C_sf"/>
</dbReference>
<dbReference type="EMBL" id="CAQQ02388327">
    <property type="status" value="NOT_ANNOTATED_CDS"/>
    <property type="molecule type" value="Genomic_DNA"/>
</dbReference>
<organism evidence="5 6">
    <name type="scientific">Megaselia scalaris</name>
    <name type="common">Humpbacked fly</name>
    <name type="synonym">Phora scalaris</name>
    <dbReference type="NCBI Taxonomy" id="36166"/>
    <lineage>
        <taxon>Eukaryota</taxon>
        <taxon>Metazoa</taxon>
        <taxon>Ecdysozoa</taxon>
        <taxon>Arthropoda</taxon>
        <taxon>Hexapoda</taxon>
        <taxon>Insecta</taxon>
        <taxon>Pterygota</taxon>
        <taxon>Neoptera</taxon>
        <taxon>Endopterygota</taxon>
        <taxon>Diptera</taxon>
        <taxon>Brachycera</taxon>
        <taxon>Muscomorpha</taxon>
        <taxon>Platypezoidea</taxon>
        <taxon>Phoridae</taxon>
        <taxon>Megaseliini</taxon>
        <taxon>Megaselia</taxon>
    </lineage>
</organism>
<evidence type="ECO:0000256" key="3">
    <source>
        <dbReference type="ARBA" id="ARBA00022989"/>
    </source>
</evidence>